<organism evidence="2 3">
    <name type="scientific">Methanosphaerula palustris (strain ATCC BAA-1556 / DSM 19958 / E1-9c)</name>
    <dbReference type="NCBI Taxonomy" id="521011"/>
    <lineage>
        <taxon>Archaea</taxon>
        <taxon>Methanobacteriati</taxon>
        <taxon>Methanobacteriota</taxon>
        <taxon>Stenosarchaea group</taxon>
        <taxon>Methanomicrobia</taxon>
        <taxon>Methanomicrobiales</taxon>
        <taxon>Methanoregulaceae</taxon>
        <taxon>Methanosphaerula</taxon>
    </lineage>
</organism>
<dbReference type="STRING" id="521011.Mpal_2672"/>
<feature type="transmembrane region" description="Helical" evidence="1">
    <location>
        <begin position="149"/>
        <end position="168"/>
    </location>
</feature>
<keyword evidence="1" id="KW-1133">Transmembrane helix</keyword>
<feature type="transmembrane region" description="Helical" evidence="1">
    <location>
        <begin position="347"/>
        <end position="369"/>
    </location>
</feature>
<dbReference type="KEGG" id="mpl:Mpal_2672"/>
<feature type="transmembrane region" description="Helical" evidence="1">
    <location>
        <begin position="256"/>
        <end position="276"/>
    </location>
</feature>
<dbReference type="PANTHER" id="PTHR10790:SF51">
    <property type="entry name" value="TETRATRICOPEPTIDE REPEAT PROTEIN"/>
    <property type="match status" value="1"/>
</dbReference>
<feature type="transmembrane region" description="Helical" evidence="1">
    <location>
        <begin position="523"/>
        <end position="545"/>
    </location>
</feature>
<keyword evidence="1" id="KW-0812">Transmembrane</keyword>
<dbReference type="NCBIfam" id="TIGR03662">
    <property type="entry name" value="Chlor_Arch_YYY"/>
    <property type="match status" value="1"/>
</dbReference>
<protein>
    <recommendedName>
        <fullName evidence="4">YYY membrane protein</fullName>
    </recommendedName>
</protein>
<dbReference type="eggNOG" id="arCOG00563">
    <property type="taxonomic scope" value="Archaea"/>
</dbReference>
<evidence type="ECO:0000313" key="2">
    <source>
        <dbReference type="EMBL" id="ACL17936.1"/>
    </source>
</evidence>
<feature type="transmembrane region" description="Helical" evidence="1">
    <location>
        <begin position="12"/>
        <end position="28"/>
    </location>
</feature>
<evidence type="ECO:0000313" key="3">
    <source>
        <dbReference type="Proteomes" id="UP000002457"/>
    </source>
</evidence>
<keyword evidence="1" id="KW-0472">Membrane</keyword>
<feature type="transmembrane region" description="Helical" evidence="1">
    <location>
        <begin position="451"/>
        <end position="471"/>
    </location>
</feature>
<evidence type="ECO:0000256" key="1">
    <source>
        <dbReference type="SAM" id="Phobius"/>
    </source>
</evidence>
<dbReference type="InterPro" id="IPR018746">
    <property type="entry name" value="DUF2298"/>
</dbReference>
<sequence>MALLVEGLEVLLWLVLLLLFAAALYPQMRKIAPTWAVPFSLNGGLLLFTAISWYCGLVHLPLHLALLPFIILVIWQAVTRQYSWRFRGVDLQFLVAGGAAFLLLLEFRFQTPMISTSEKFMDHAILASIIRTPVVPPLDPWFAGGSMNIYYYLGHWMMGALGVVTGIPSTVVFNLILPTVFALTVINLLALGRLIVPRLPWLPLLLLALPDPEFLIRIVSGQELHHVFWESSRVISGAIDEYPLFSYLWGDAHAHVMAQFNQAFLLLLLAFCWYHWSTLSSRSKLLVCGLLTLSLGSMAPMNSWDVLVYGPLTVGVGVLLALQNEEGTFVERITHILRRGIRSPGPLIWLAVGVPIAAALLYLPFYLMMKTAGTMGLFFIGGAAHPPSGVVQFLLFHGIFLGLLYLVLARDIRARPYLLFIAIPVALAGYPAAAVALVPLIYLITRRTYEPAGIFAATGLLLVVLCEYVYLESTFTTTASFRMNTVFKLYWAAWLLIGAGTLALTGTAVASRLSHPLLSPARWRGVIAVVLMILLITPPVLGLDFDSHLFYQPHKGGAYTLDGSAYLAYDHPADAAAIAFLRNRTDIPCIIEAAKNEHSYYSRISSFTGIPTEVGWLFNEYLWRGNPDNWYFQRMGDIQKIYESPDDTVSLMDWYGCRYLYVGPLEGDTYNLSLPHTGLTPIYTGNGVTIFSTTGSA</sequence>
<dbReference type="PANTHER" id="PTHR10790">
    <property type="entry name" value="TPR-DOMAIN CONTAINING PROTEIN"/>
    <property type="match status" value="1"/>
</dbReference>
<feature type="transmembrane region" description="Helical" evidence="1">
    <location>
        <begin position="175"/>
        <end position="196"/>
    </location>
</feature>
<feature type="transmembrane region" description="Helical" evidence="1">
    <location>
        <begin position="35"/>
        <end position="54"/>
    </location>
</feature>
<name>B8GFQ3_METPE</name>
<accession>B8GFQ3</accession>
<dbReference type="AlphaFoldDB" id="B8GFQ3"/>
<proteinExistence type="predicted"/>
<keyword evidence="3" id="KW-1185">Reference proteome</keyword>
<dbReference type="Proteomes" id="UP000002457">
    <property type="component" value="Chromosome"/>
</dbReference>
<feature type="transmembrane region" description="Helical" evidence="1">
    <location>
        <begin position="91"/>
        <end position="109"/>
    </location>
</feature>
<feature type="transmembrane region" description="Helical" evidence="1">
    <location>
        <begin position="417"/>
        <end position="445"/>
    </location>
</feature>
<gene>
    <name evidence="2" type="ordered locus">Mpal_2672</name>
</gene>
<feature type="transmembrane region" description="Helical" evidence="1">
    <location>
        <begin position="60"/>
        <end position="79"/>
    </location>
</feature>
<feature type="transmembrane region" description="Helical" evidence="1">
    <location>
        <begin position="491"/>
        <end position="511"/>
    </location>
</feature>
<dbReference type="EMBL" id="CP001338">
    <property type="protein sequence ID" value="ACL17936.1"/>
    <property type="molecule type" value="Genomic_DNA"/>
</dbReference>
<evidence type="ECO:0008006" key="4">
    <source>
        <dbReference type="Google" id="ProtNLM"/>
    </source>
</evidence>
<dbReference type="HOGENOM" id="CLU_011570_0_0_2"/>
<feature type="transmembrane region" description="Helical" evidence="1">
    <location>
        <begin position="389"/>
        <end position="408"/>
    </location>
</feature>
<reference evidence="2 3" key="1">
    <citation type="journal article" date="2015" name="Genome Announc.">
        <title>Complete Genome Sequence of Methanosphaerula palustris E1-9CT, a Hydrogenotrophic Methanogen Isolated from a Minerotrophic Fen Peatland.</title>
        <authorList>
            <person name="Cadillo-Quiroz H."/>
            <person name="Browne P."/>
            <person name="Kyrpides N."/>
            <person name="Woyke T."/>
            <person name="Goodwin L."/>
            <person name="Detter C."/>
            <person name="Yavitt J.B."/>
            <person name="Zinder S.H."/>
        </authorList>
    </citation>
    <scope>NUCLEOTIDE SEQUENCE [LARGE SCALE GENOMIC DNA]</scope>
    <source>
        <strain evidence="3">ATCC BAA-1556 / DSM 19958 / E1-9c</strain>
    </source>
</reference>
<dbReference type="Pfam" id="PF10060">
    <property type="entry name" value="DUF2298"/>
    <property type="match status" value="1"/>
</dbReference>